<feature type="binding site" evidence="15">
    <location>
        <position position="548"/>
    </location>
    <ligand>
        <name>Ca(2+)</name>
        <dbReference type="ChEBI" id="CHEBI:29108"/>
    </ligand>
</feature>
<dbReference type="InterPro" id="IPR050819">
    <property type="entry name" value="Tripeptidyl-peptidase_I"/>
</dbReference>
<dbReference type="InterPro" id="IPR015366">
    <property type="entry name" value="S53_propep"/>
</dbReference>
<comment type="caution">
    <text evidence="18">The sequence shown here is derived from an EMBL/GenBank/DDBJ whole genome shotgun (WGS) entry which is preliminary data.</text>
</comment>
<reference evidence="18" key="1">
    <citation type="submission" date="2022-01" db="EMBL/GenBank/DDBJ databases">
        <title>Comparative genomics reveals a dynamic genome evolution in the ectomycorrhizal milk-cap (Lactarius) mushrooms.</title>
        <authorList>
            <consortium name="DOE Joint Genome Institute"/>
            <person name="Lebreton A."/>
            <person name="Tang N."/>
            <person name="Kuo A."/>
            <person name="LaButti K."/>
            <person name="Drula E."/>
            <person name="Barry K."/>
            <person name="Clum A."/>
            <person name="Lipzen A."/>
            <person name="Mousain D."/>
            <person name="Ng V."/>
            <person name="Wang R."/>
            <person name="Wang X."/>
            <person name="Dai Y."/>
            <person name="Henrissat B."/>
            <person name="Grigoriev I.V."/>
            <person name="Guerin-Laguette A."/>
            <person name="Yu F."/>
            <person name="Martin F.M."/>
        </authorList>
    </citation>
    <scope>NUCLEOTIDE SEQUENCE</scope>
    <source>
        <strain evidence="18">QP</strain>
    </source>
</reference>
<keyword evidence="13" id="KW-0865">Zymogen</keyword>
<keyword evidence="5" id="KW-0964">Secreted</keyword>
<keyword evidence="11 15" id="KW-0106">Calcium</keyword>
<accession>A0AAD4LMD2</accession>
<evidence type="ECO:0000259" key="17">
    <source>
        <dbReference type="PROSITE" id="PS51695"/>
    </source>
</evidence>
<evidence type="ECO:0000256" key="13">
    <source>
        <dbReference type="ARBA" id="ARBA00023145"/>
    </source>
</evidence>
<protein>
    <recommendedName>
        <fullName evidence="4">tripeptidyl-peptidase II</fullName>
        <ecNumber evidence="4">3.4.14.10</ecNumber>
    </recommendedName>
</protein>
<evidence type="ECO:0000256" key="14">
    <source>
        <dbReference type="ARBA" id="ARBA00023180"/>
    </source>
</evidence>
<dbReference type="SMART" id="SM00944">
    <property type="entry name" value="Pro-kuma_activ"/>
    <property type="match status" value="1"/>
</dbReference>
<sequence>MQCHSLRLFVLSTLAAALLGGLATPLASRWNEKKVKHAWHTIPENWVDLGHPSAGTTIDLHLALKSHDEDALIDALYEVSDPNHPRYRSYLSKEQVADLVAPHADTLELINSWLKHLGIPPSSVSRTLGSWLTLTGVPVSQANDILGASYRLYNHVETNHTVLRTISYSIPEALHEHIHTIVPTTYFGSPPTEGRKLRMRPNSAVWARAEAGSEESVKVLSSRDLEGYVSPSYVRWLYNTAGYRPAAVDRNVIGIAGYDEQYPSPKDLGLFMTEFRTDGEDATFSVVQIQGGGNDPDTPGIEANVDTQYAAAMTYPTTNVFYSTGGAPETVDPFFNFVVYMLTKETRIPQTITTSYGGPEYNFPLDHATRVCRLFAELGLLGVSVLFSSGDSGVGKGNCLLEDIHGHVSVHFIPEFPATCPYLTTVGGTTRDSPEVAAFLSGGGFSNYFDRPPYQANAVPPFLQTLGDKYQGYYYPGGRGVPDISAQALKIYIFFKGSLGAGGGTSAATPIAAGIFSLLNDYSISKGKGPLGFLNGWLYGSGLPGLNDIISGSNPGCNTDGFTAIAGWDPCESYHVTGLGTPDFAKLEEIIDES</sequence>
<dbReference type="SUPFAM" id="SSF54897">
    <property type="entry name" value="Protease propeptides/inhibitors"/>
    <property type="match status" value="1"/>
</dbReference>
<dbReference type="Proteomes" id="UP001201163">
    <property type="component" value="Unassembled WGS sequence"/>
</dbReference>
<evidence type="ECO:0000256" key="1">
    <source>
        <dbReference type="ARBA" id="ARBA00001910"/>
    </source>
</evidence>
<evidence type="ECO:0000313" key="18">
    <source>
        <dbReference type="EMBL" id="KAH8994271.1"/>
    </source>
</evidence>
<keyword evidence="7 15" id="KW-0479">Metal-binding</keyword>
<keyword evidence="12" id="KW-0843">Virulence</keyword>
<dbReference type="EC" id="3.4.14.10" evidence="4"/>
<evidence type="ECO:0000256" key="3">
    <source>
        <dbReference type="ARBA" id="ARBA00004239"/>
    </source>
</evidence>
<dbReference type="PROSITE" id="PS51695">
    <property type="entry name" value="SEDOLISIN"/>
    <property type="match status" value="1"/>
</dbReference>
<evidence type="ECO:0000256" key="7">
    <source>
        <dbReference type="ARBA" id="ARBA00022723"/>
    </source>
</evidence>
<feature type="active site" description="Charge relay system" evidence="15">
    <location>
        <position position="506"/>
    </location>
</feature>
<feature type="active site" description="Charge relay system" evidence="15">
    <location>
        <position position="306"/>
    </location>
</feature>
<gene>
    <name evidence="18" type="ORF">EDB92DRAFT_1795751</name>
</gene>
<evidence type="ECO:0000256" key="16">
    <source>
        <dbReference type="SAM" id="SignalP"/>
    </source>
</evidence>
<evidence type="ECO:0000256" key="2">
    <source>
        <dbReference type="ARBA" id="ARBA00002451"/>
    </source>
</evidence>
<dbReference type="GO" id="GO:0046872">
    <property type="term" value="F:metal ion binding"/>
    <property type="evidence" value="ECO:0007669"/>
    <property type="project" value="UniProtKB-UniRule"/>
</dbReference>
<keyword evidence="9 15" id="KW-0378">Hydrolase</keyword>
<keyword evidence="19" id="KW-1185">Reference proteome</keyword>
<dbReference type="GO" id="GO:0005576">
    <property type="term" value="C:extracellular region"/>
    <property type="evidence" value="ECO:0007669"/>
    <property type="project" value="UniProtKB-SubCell"/>
</dbReference>
<comment type="subcellular location">
    <subcellularLocation>
        <location evidence="3">Secreted</location>
        <location evidence="3">Extracellular space</location>
    </subcellularLocation>
</comment>
<dbReference type="GO" id="GO:0004252">
    <property type="term" value="F:serine-type endopeptidase activity"/>
    <property type="evidence" value="ECO:0007669"/>
    <property type="project" value="UniProtKB-UniRule"/>
</dbReference>
<dbReference type="EMBL" id="JAKELL010000015">
    <property type="protein sequence ID" value="KAH8994271.1"/>
    <property type="molecule type" value="Genomic_DNA"/>
</dbReference>
<dbReference type="InterPro" id="IPR023828">
    <property type="entry name" value="Peptidase_S8_Ser-AS"/>
</dbReference>
<feature type="binding site" evidence="15">
    <location>
        <position position="549"/>
    </location>
    <ligand>
        <name>Ca(2+)</name>
        <dbReference type="ChEBI" id="CHEBI:29108"/>
    </ligand>
</feature>
<feature type="binding site" evidence="15">
    <location>
        <position position="567"/>
    </location>
    <ligand>
        <name>Ca(2+)</name>
        <dbReference type="ChEBI" id="CHEBI:29108"/>
    </ligand>
</feature>
<evidence type="ECO:0000256" key="15">
    <source>
        <dbReference type="PROSITE-ProRule" id="PRU01032"/>
    </source>
</evidence>
<dbReference type="GO" id="GO:0008240">
    <property type="term" value="F:tripeptidyl-peptidase activity"/>
    <property type="evidence" value="ECO:0007669"/>
    <property type="project" value="UniProtKB-EC"/>
</dbReference>
<feature type="chain" id="PRO_5042126854" description="tripeptidyl-peptidase II" evidence="16">
    <location>
        <begin position="24"/>
        <end position="594"/>
    </location>
</feature>
<feature type="active site" description="Charge relay system" evidence="15">
    <location>
        <position position="302"/>
    </location>
</feature>
<evidence type="ECO:0000256" key="12">
    <source>
        <dbReference type="ARBA" id="ARBA00023026"/>
    </source>
</evidence>
<keyword evidence="8 16" id="KW-0732">Signal</keyword>
<dbReference type="Gene3D" id="3.40.50.200">
    <property type="entry name" value="Peptidase S8/S53 domain"/>
    <property type="match status" value="1"/>
</dbReference>
<dbReference type="CDD" id="cd04056">
    <property type="entry name" value="Peptidases_S53"/>
    <property type="match status" value="1"/>
</dbReference>
<evidence type="ECO:0000256" key="4">
    <source>
        <dbReference type="ARBA" id="ARBA00012462"/>
    </source>
</evidence>
<keyword evidence="10 15" id="KW-0720">Serine protease</keyword>
<evidence type="ECO:0000256" key="6">
    <source>
        <dbReference type="ARBA" id="ARBA00022670"/>
    </source>
</evidence>
<evidence type="ECO:0000313" key="19">
    <source>
        <dbReference type="Proteomes" id="UP001201163"/>
    </source>
</evidence>
<dbReference type="CDD" id="cd11377">
    <property type="entry name" value="Pro-peptidase_S53"/>
    <property type="match status" value="1"/>
</dbReference>
<feature type="domain" description="Peptidase S53" evidence="17">
    <location>
        <begin position="228"/>
        <end position="594"/>
    </location>
</feature>
<dbReference type="AlphaFoldDB" id="A0AAD4LMD2"/>
<feature type="signal peptide" evidence="16">
    <location>
        <begin position="1"/>
        <end position="23"/>
    </location>
</feature>
<evidence type="ECO:0000256" key="5">
    <source>
        <dbReference type="ARBA" id="ARBA00022525"/>
    </source>
</evidence>
<dbReference type="PROSITE" id="PS00138">
    <property type="entry name" value="SUBTILASE_SER"/>
    <property type="match status" value="1"/>
</dbReference>
<keyword evidence="14" id="KW-0325">Glycoprotein</keyword>
<feature type="binding site" evidence="15">
    <location>
        <position position="569"/>
    </location>
    <ligand>
        <name>Ca(2+)</name>
        <dbReference type="ChEBI" id="CHEBI:29108"/>
    </ligand>
</feature>
<dbReference type="InterPro" id="IPR036852">
    <property type="entry name" value="Peptidase_S8/S53_dom_sf"/>
</dbReference>
<dbReference type="PANTHER" id="PTHR14218">
    <property type="entry name" value="PROTEASE S8 TRIPEPTIDYL PEPTIDASE I CLN2"/>
    <property type="match status" value="1"/>
</dbReference>
<comment type="catalytic activity">
    <reaction evidence="1">
        <text>Release of an N-terminal tripeptide from a polypeptide.</text>
        <dbReference type="EC" id="3.4.14.10"/>
    </reaction>
</comment>
<dbReference type="Pfam" id="PF09286">
    <property type="entry name" value="Pro-kuma_activ"/>
    <property type="match status" value="1"/>
</dbReference>
<comment type="cofactor">
    <cofactor evidence="15">
        <name>Ca(2+)</name>
        <dbReference type="ChEBI" id="CHEBI:29108"/>
    </cofactor>
    <text evidence="15">Binds 1 Ca(2+) ion per subunit.</text>
</comment>
<comment type="function">
    <text evidence="2">Secreted tripeptidyl-peptidase which degrades proteins at acidic pHs and is involved in virulence.</text>
</comment>
<dbReference type="GO" id="GO:0006508">
    <property type="term" value="P:proteolysis"/>
    <property type="evidence" value="ECO:0007669"/>
    <property type="project" value="UniProtKB-KW"/>
</dbReference>
<name>A0AAD4LMD2_9AGAM</name>
<dbReference type="InterPro" id="IPR030400">
    <property type="entry name" value="Sedolisin_dom"/>
</dbReference>
<dbReference type="SUPFAM" id="SSF52743">
    <property type="entry name" value="Subtilisin-like"/>
    <property type="match status" value="1"/>
</dbReference>
<evidence type="ECO:0000256" key="9">
    <source>
        <dbReference type="ARBA" id="ARBA00022801"/>
    </source>
</evidence>
<keyword evidence="6 15" id="KW-0645">Protease</keyword>
<dbReference type="FunFam" id="3.40.50.200:FF:000015">
    <property type="entry name" value="Tripeptidyl peptidase A"/>
    <property type="match status" value="1"/>
</dbReference>
<organism evidence="18 19">
    <name type="scientific">Lactarius akahatsu</name>
    <dbReference type="NCBI Taxonomy" id="416441"/>
    <lineage>
        <taxon>Eukaryota</taxon>
        <taxon>Fungi</taxon>
        <taxon>Dikarya</taxon>
        <taxon>Basidiomycota</taxon>
        <taxon>Agaricomycotina</taxon>
        <taxon>Agaricomycetes</taxon>
        <taxon>Russulales</taxon>
        <taxon>Russulaceae</taxon>
        <taxon>Lactarius</taxon>
    </lineage>
</organism>
<proteinExistence type="predicted"/>
<evidence type="ECO:0000256" key="10">
    <source>
        <dbReference type="ARBA" id="ARBA00022825"/>
    </source>
</evidence>
<evidence type="ECO:0000256" key="11">
    <source>
        <dbReference type="ARBA" id="ARBA00022837"/>
    </source>
</evidence>
<dbReference type="PANTHER" id="PTHR14218:SF15">
    <property type="entry name" value="TRIPEPTIDYL-PEPTIDASE 1"/>
    <property type="match status" value="1"/>
</dbReference>
<evidence type="ECO:0000256" key="8">
    <source>
        <dbReference type="ARBA" id="ARBA00022729"/>
    </source>
</evidence>